<evidence type="ECO:0000256" key="4">
    <source>
        <dbReference type="ARBA" id="ARBA00022741"/>
    </source>
</evidence>
<dbReference type="Gene3D" id="1.20.1560.10">
    <property type="entry name" value="ABC transporter type 1, transmembrane domain"/>
    <property type="match status" value="1"/>
</dbReference>
<evidence type="ECO:0000256" key="6">
    <source>
        <dbReference type="ARBA" id="ARBA00022989"/>
    </source>
</evidence>
<feature type="transmembrane region" description="Helical" evidence="8">
    <location>
        <begin position="32"/>
        <end position="57"/>
    </location>
</feature>
<dbReference type="GO" id="GO:0034040">
    <property type="term" value="F:ATPase-coupled lipid transmembrane transporter activity"/>
    <property type="evidence" value="ECO:0007669"/>
    <property type="project" value="TreeGrafter"/>
</dbReference>
<dbReference type="InterPro" id="IPR017871">
    <property type="entry name" value="ABC_transporter-like_CS"/>
</dbReference>
<comment type="subcellular location">
    <subcellularLocation>
        <location evidence="1">Cell membrane</location>
        <topology evidence="1">Multi-pass membrane protein</topology>
    </subcellularLocation>
</comment>
<evidence type="ECO:0000256" key="3">
    <source>
        <dbReference type="ARBA" id="ARBA00022692"/>
    </source>
</evidence>
<keyword evidence="3 8" id="KW-0812">Transmembrane</keyword>
<gene>
    <name evidence="11" type="ORF">UY02_C0052G0003</name>
</gene>
<feature type="transmembrane region" description="Helical" evidence="8">
    <location>
        <begin position="262"/>
        <end position="284"/>
    </location>
</feature>
<dbReference type="Gene3D" id="3.40.50.300">
    <property type="entry name" value="P-loop containing nucleotide triphosphate hydrolases"/>
    <property type="match status" value="1"/>
</dbReference>
<comment type="caution">
    <text evidence="11">The sequence shown here is derived from an EMBL/GenBank/DDBJ whole genome shotgun (WGS) entry which is preliminary data.</text>
</comment>
<evidence type="ECO:0000256" key="5">
    <source>
        <dbReference type="ARBA" id="ARBA00022840"/>
    </source>
</evidence>
<dbReference type="AlphaFoldDB" id="A0A0G1T0Y6"/>
<evidence type="ECO:0000313" key="11">
    <source>
        <dbReference type="EMBL" id="KKU75402.1"/>
    </source>
</evidence>
<dbReference type="PROSITE" id="PS50893">
    <property type="entry name" value="ABC_TRANSPORTER_2"/>
    <property type="match status" value="1"/>
</dbReference>
<dbReference type="GO" id="GO:0140359">
    <property type="term" value="F:ABC-type transporter activity"/>
    <property type="evidence" value="ECO:0007669"/>
    <property type="project" value="InterPro"/>
</dbReference>
<feature type="transmembrane region" description="Helical" evidence="8">
    <location>
        <begin position="290"/>
        <end position="312"/>
    </location>
</feature>
<dbReference type="InterPro" id="IPR036640">
    <property type="entry name" value="ABC1_TM_sf"/>
</dbReference>
<protein>
    <submittedName>
        <fullName evidence="11">ABC transporter-related protein</fullName>
    </submittedName>
</protein>
<dbReference type="InterPro" id="IPR027417">
    <property type="entry name" value="P-loop_NTPase"/>
</dbReference>
<feature type="transmembrane region" description="Helical" evidence="8">
    <location>
        <begin position="77"/>
        <end position="95"/>
    </location>
</feature>
<organism evidence="11 12">
    <name type="scientific">Candidatus Giovannonibacteria bacterium GW2011_GWB1_47_6b</name>
    <dbReference type="NCBI Taxonomy" id="1618655"/>
    <lineage>
        <taxon>Bacteria</taxon>
        <taxon>Candidatus Giovannoniibacteriota</taxon>
    </lineage>
</organism>
<dbReference type="GO" id="GO:0005524">
    <property type="term" value="F:ATP binding"/>
    <property type="evidence" value="ECO:0007669"/>
    <property type="project" value="UniProtKB-KW"/>
</dbReference>
<dbReference type="SUPFAM" id="SSF52540">
    <property type="entry name" value="P-loop containing nucleoside triphosphate hydrolases"/>
    <property type="match status" value="1"/>
</dbReference>
<evidence type="ECO:0000313" key="12">
    <source>
        <dbReference type="Proteomes" id="UP000034682"/>
    </source>
</evidence>
<feature type="domain" description="ABC transporter" evidence="9">
    <location>
        <begin position="357"/>
        <end position="591"/>
    </location>
</feature>
<dbReference type="PROSITE" id="PS50929">
    <property type="entry name" value="ABC_TM1F"/>
    <property type="match status" value="1"/>
</dbReference>
<accession>A0A0G1T0Y6</accession>
<dbReference type="EMBL" id="LCOK01000052">
    <property type="protein sequence ID" value="KKU75402.1"/>
    <property type="molecule type" value="Genomic_DNA"/>
</dbReference>
<keyword evidence="4" id="KW-0547">Nucleotide-binding</keyword>
<dbReference type="SUPFAM" id="SSF90123">
    <property type="entry name" value="ABC transporter transmembrane region"/>
    <property type="match status" value="1"/>
</dbReference>
<feature type="domain" description="ABC transmembrane type-1" evidence="10">
    <location>
        <begin position="37"/>
        <end position="323"/>
    </location>
</feature>
<reference evidence="11 12" key="1">
    <citation type="journal article" date="2015" name="Nature">
        <title>rRNA introns, odd ribosomes, and small enigmatic genomes across a large radiation of phyla.</title>
        <authorList>
            <person name="Brown C.T."/>
            <person name="Hug L.A."/>
            <person name="Thomas B.C."/>
            <person name="Sharon I."/>
            <person name="Castelle C.J."/>
            <person name="Singh A."/>
            <person name="Wilkins M.J."/>
            <person name="Williams K.H."/>
            <person name="Banfield J.F."/>
        </authorList>
    </citation>
    <scope>NUCLEOTIDE SEQUENCE [LARGE SCALE GENOMIC DNA]</scope>
</reference>
<evidence type="ECO:0000256" key="2">
    <source>
        <dbReference type="ARBA" id="ARBA00022448"/>
    </source>
</evidence>
<dbReference type="InterPro" id="IPR011527">
    <property type="entry name" value="ABC1_TM_dom"/>
</dbReference>
<dbReference type="FunFam" id="3.40.50.300:FF:000287">
    <property type="entry name" value="Multidrug ABC transporter ATP-binding protein"/>
    <property type="match status" value="1"/>
</dbReference>
<name>A0A0G1T0Y6_9BACT</name>
<keyword evidence="7 8" id="KW-0472">Membrane</keyword>
<sequence>MKKIYKENAYREDVHATTSQVLRAYGRSVRPWWAAGLFVLVMNGAAGIIDIFIPVLYKRFFDILTRGARAADVAPDLMKIIVFVLALNGIAWFAYRCAGFVNAYFQTSVMADLKEKSFDYMLGHSYTFFANRFTGSLVQRINRFSRAFERLADRITFNIFPLGIRVVGVGVVLWQIEPMITLIIIGWVVLFLTFNYIFARWKLKYDVERAEADSRSTAVLSDAITNHNTIQLFGGMDIESHYYREIADEQARITRFIWNLDGIIDAIQAFLMILAEFFLFYFAIQYWQTGIITIGTFVLIQAYLIGLGGRLWDFSRVIRDIYESFADGKEMVDILILPQEIRDSLDARPLLVKTGAVKFQNVMFYFNLTRNVLENFDLSIKGGEKVALVGPSGAGKSTVVRLLLRLYEVGSGKILIDDQDIKHVTLATLRDNIALVPQDPILFHRTLLENIRYGRREATDEEVIRAGRLAHCSEFIEGLPHGYDTYVGERGIKLSGGERQRIAIARAVLKNAPVLVLDEATSSLDSHSEALIQDALDKLMEGRTAIVIAHRLSTIRKMDRIVVINRGRVVEDGKHDELSVRAGSLYHKLWTLQAGGFLRDTQIDT</sequence>
<dbReference type="InterPro" id="IPR003439">
    <property type="entry name" value="ABC_transporter-like_ATP-bd"/>
</dbReference>
<feature type="transmembrane region" description="Helical" evidence="8">
    <location>
        <begin position="180"/>
        <end position="199"/>
    </location>
</feature>
<dbReference type="Proteomes" id="UP000034682">
    <property type="component" value="Unassembled WGS sequence"/>
</dbReference>
<dbReference type="InterPro" id="IPR003593">
    <property type="entry name" value="AAA+_ATPase"/>
</dbReference>
<evidence type="ECO:0000259" key="10">
    <source>
        <dbReference type="PROSITE" id="PS50929"/>
    </source>
</evidence>
<dbReference type="PROSITE" id="PS00211">
    <property type="entry name" value="ABC_TRANSPORTER_1"/>
    <property type="match status" value="1"/>
</dbReference>
<evidence type="ECO:0000256" key="1">
    <source>
        <dbReference type="ARBA" id="ARBA00004651"/>
    </source>
</evidence>
<keyword evidence="5" id="KW-0067">ATP-binding</keyword>
<keyword evidence="2" id="KW-0813">Transport</keyword>
<dbReference type="Pfam" id="PF00664">
    <property type="entry name" value="ABC_membrane"/>
    <property type="match status" value="1"/>
</dbReference>
<evidence type="ECO:0000256" key="8">
    <source>
        <dbReference type="SAM" id="Phobius"/>
    </source>
</evidence>
<dbReference type="GO" id="GO:0016887">
    <property type="term" value="F:ATP hydrolysis activity"/>
    <property type="evidence" value="ECO:0007669"/>
    <property type="project" value="InterPro"/>
</dbReference>
<feature type="transmembrane region" description="Helical" evidence="8">
    <location>
        <begin position="155"/>
        <end position="174"/>
    </location>
</feature>
<dbReference type="InterPro" id="IPR039421">
    <property type="entry name" value="Type_1_exporter"/>
</dbReference>
<dbReference type="PANTHER" id="PTHR24221">
    <property type="entry name" value="ATP-BINDING CASSETTE SUB-FAMILY B"/>
    <property type="match status" value="1"/>
</dbReference>
<dbReference type="PANTHER" id="PTHR24221:SF654">
    <property type="entry name" value="ATP-BINDING CASSETTE SUB-FAMILY B MEMBER 6"/>
    <property type="match status" value="1"/>
</dbReference>
<evidence type="ECO:0000259" key="9">
    <source>
        <dbReference type="PROSITE" id="PS50893"/>
    </source>
</evidence>
<keyword evidence="6 8" id="KW-1133">Transmembrane helix</keyword>
<proteinExistence type="predicted"/>
<dbReference type="GO" id="GO:0005886">
    <property type="term" value="C:plasma membrane"/>
    <property type="evidence" value="ECO:0007669"/>
    <property type="project" value="UniProtKB-SubCell"/>
</dbReference>
<evidence type="ECO:0000256" key="7">
    <source>
        <dbReference type="ARBA" id="ARBA00023136"/>
    </source>
</evidence>
<dbReference type="SMART" id="SM00382">
    <property type="entry name" value="AAA"/>
    <property type="match status" value="1"/>
</dbReference>
<dbReference type="Pfam" id="PF00005">
    <property type="entry name" value="ABC_tran"/>
    <property type="match status" value="1"/>
</dbReference>